<gene>
    <name evidence="1" type="ORF">ESU54_04440</name>
</gene>
<dbReference type="Proteomes" id="UP000321497">
    <property type="component" value="Unassembled WGS sequence"/>
</dbReference>
<organism evidence="1 2">
    <name type="scientific">Aequorivita antarctica</name>
    <dbReference type="NCBI Taxonomy" id="153266"/>
    <lineage>
        <taxon>Bacteria</taxon>
        <taxon>Pseudomonadati</taxon>
        <taxon>Bacteroidota</taxon>
        <taxon>Flavobacteriia</taxon>
        <taxon>Flavobacteriales</taxon>
        <taxon>Flavobacteriaceae</taxon>
        <taxon>Aequorivita</taxon>
    </lineage>
</organism>
<evidence type="ECO:0000313" key="2">
    <source>
        <dbReference type="Proteomes" id="UP000321497"/>
    </source>
</evidence>
<dbReference type="OrthoDB" id="1524444at2"/>
<keyword evidence="2" id="KW-1185">Reference proteome</keyword>
<evidence type="ECO:0000313" key="1">
    <source>
        <dbReference type="EMBL" id="TXD74506.1"/>
    </source>
</evidence>
<dbReference type="AlphaFoldDB" id="A0A5C6Z4U3"/>
<name>A0A5C6Z4U3_9FLAO</name>
<sequence length="178" mass="20045">MKNILLFLALSTTVLFTSCEGDPGPPGQDGVSFLGQVFERTVNFEYIPSENIYETSFIQFPVTVYESDVVLVYRYEGLADIGNGQTADVWTQLPQSVFYNDNTGDVYQYNFNHTFVDIQFTIEGNFDLTNIGTNPDPTTNQTFRVAVVPAEFAATNPSMTELLQMMQMDDTQIEKIEL</sequence>
<dbReference type="RefSeq" id="WP_111843933.1">
    <property type="nucleotide sequence ID" value="NZ_UEGI01000003.1"/>
</dbReference>
<accession>A0A5C6Z4U3</accession>
<keyword evidence="1" id="KW-0176">Collagen</keyword>
<comment type="caution">
    <text evidence="1">The sequence shown here is derived from an EMBL/GenBank/DDBJ whole genome shotgun (WGS) entry which is preliminary data.</text>
</comment>
<proteinExistence type="predicted"/>
<reference evidence="1 2" key="1">
    <citation type="submission" date="2019-08" db="EMBL/GenBank/DDBJ databases">
        <title>Genome of Aequorivita antarctica SW49 (type strain).</title>
        <authorList>
            <person name="Bowman J.P."/>
        </authorList>
    </citation>
    <scope>NUCLEOTIDE SEQUENCE [LARGE SCALE GENOMIC DNA]</scope>
    <source>
        <strain evidence="1 2">SW49</strain>
    </source>
</reference>
<dbReference type="EMBL" id="VORT01000002">
    <property type="protein sequence ID" value="TXD74506.1"/>
    <property type="molecule type" value="Genomic_DNA"/>
</dbReference>
<protein>
    <submittedName>
        <fullName evidence="1">Collagen-like protein</fullName>
    </submittedName>
</protein>
<dbReference type="PROSITE" id="PS51257">
    <property type="entry name" value="PROKAR_LIPOPROTEIN"/>
    <property type="match status" value="1"/>
</dbReference>